<feature type="region of interest" description="Disordered" evidence="1">
    <location>
        <begin position="113"/>
        <end position="160"/>
    </location>
</feature>
<organism evidence="3">
    <name type="scientific">Chrysotila carterae</name>
    <name type="common">Marine alga</name>
    <name type="synonym">Syracosphaera carterae</name>
    <dbReference type="NCBI Taxonomy" id="13221"/>
    <lineage>
        <taxon>Eukaryota</taxon>
        <taxon>Haptista</taxon>
        <taxon>Haptophyta</taxon>
        <taxon>Prymnesiophyceae</taxon>
        <taxon>Isochrysidales</taxon>
        <taxon>Isochrysidaceae</taxon>
        <taxon>Chrysotila</taxon>
    </lineage>
</organism>
<reference evidence="3" key="1">
    <citation type="submission" date="2021-01" db="EMBL/GenBank/DDBJ databases">
        <authorList>
            <person name="Corre E."/>
            <person name="Pelletier E."/>
            <person name="Niang G."/>
            <person name="Scheremetjew M."/>
            <person name="Finn R."/>
            <person name="Kale V."/>
            <person name="Holt S."/>
            <person name="Cochrane G."/>
            <person name="Meng A."/>
            <person name="Brown T."/>
            <person name="Cohen L."/>
        </authorList>
    </citation>
    <scope>NUCLEOTIDE SEQUENCE</scope>
    <source>
        <strain evidence="3">CCMP645</strain>
    </source>
</reference>
<evidence type="ECO:0000256" key="2">
    <source>
        <dbReference type="SAM" id="Phobius"/>
    </source>
</evidence>
<feature type="compositionally biased region" description="Basic residues" evidence="1">
    <location>
        <begin position="122"/>
        <end position="131"/>
    </location>
</feature>
<dbReference type="AlphaFoldDB" id="A0A7S4BIR5"/>
<gene>
    <name evidence="3" type="ORF">PCAR00345_LOCUS19950</name>
</gene>
<proteinExistence type="predicted"/>
<keyword evidence="2" id="KW-0812">Transmembrane</keyword>
<evidence type="ECO:0000256" key="1">
    <source>
        <dbReference type="SAM" id="MobiDB-lite"/>
    </source>
</evidence>
<accession>A0A7S4BIR5</accession>
<protein>
    <submittedName>
        <fullName evidence="3">Uncharacterized protein</fullName>
    </submittedName>
</protein>
<keyword evidence="2" id="KW-1133">Transmembrane helix</keyword>
<evidence type="ECO:0000313" key="3">
    <source>
        <dbReference type="EMBL" id="CAE0767338.1"/>
    </source>
</evidence>
<keyword evidence="2" id="KW-0472">Membrane</keyword>
<feature type="compositionally biased region" description="Basic and acidic residues" evidence="1">
    <location>
        <begin position="150"/>
        <end position="160"/>
    </location>
</feature>
<dbReference type="EMBL" id="HBIZ01031306">
    <property type="protein sequence ID" value="CAE0767338.1"/>
    <property type="molecule type" value="Transcribed_RNA"/>
</dbReference>
<feature type="transmembrane region" description="Helical" evidence="2">
    <location>
        <begin position="49"/>
        <end position="71"/>
    </location>
</feature>
<name>A0A7S4BIR5_CHRCT</name>
<sequence length="160" mass="18217">MKLCLHMQMARRRWNEYKVYAYESCGFKREAPQERMDSTAHVSQCTQAVAVPTVLGMVLLCILRIWILSLCQSRRAFRQASIDDAPELEEIIDAHGRIGKRIDSVKLSQGRLVSAHDSVSKPQRHVPKPPAKRAVTTRGKQGSNQKRRSSAPEREPVLKR</sequence>